<dbReference type="Gene3D" id="3.30.530.20">
    <property type="match status" value="1"/>
</dbReference>
<dbReference type="RefSeq" id="WP_273629972.1">
    <property type="nucleotide sequence ID" value="NZ_CP117167.1"/>
</dbReference>
<dbReference type="InterPro" id="IPR023393">
    <property type="entry name" value="START-like_dom_sf"/>
</dbReference>
<evidence type="ECO:0000313" key="3">
    <source>
        <dbReference type="EMBL" id="WCT11782.1"/>
    </source>
</evidence>
<gene>
    <name evidence="3" type="ORF">PQO05_23920</name>
</gene>
<feature type="domain" description="Activator of Hsp90 ATPase homologue 1/2-like C-terminal" evidence="2">
    <location>
        <begin position="16"/>
        <end position="116"/>
    </location>
</feature>
<dbReference type="EMBL" id="CP117167">
    <property type="protein sequence ID" value="WCT11782.1"/>
    <property type="molecule type" value="Genomic_DNA"/>
</dbReference>
<name>A0ABY7T9A2_9SPHI</name>
<evidence type="ECO:0000313" key="4">
    <source>
        <dbReference type="Proteomes" id="UP001216139"/>
    </source>
</evidence>
<dbReference type="InterPro" id="IPR013538">
    <property type="entry name" value="ASHA1/2-like_C"/>
</dbReference>
<keyword evidence="4" id="KW-1185">Reference proteome</keyword>
<accession>A0ABY7T9A2</accession>
<reference evidence="3 4" key="1">
    <citation type="submission" date="2023-02" db="EMBL/GenBank/DDBJ databases">
        <title>Genome sequence of Mucilaginibacter jinjuensis strain KACC 16571.</title>
        <authorList>
            <person name="Kim S."/>
            <person name="Heo J."/>
            <person name="Kwon S.-W."/>
        </authorList>
    </citation>
    <scope>NUCLEOTIDE SEQUENCE [LARGE SCALE GENOMIC DNA]</scope>
    <source>
        <strain evidence="3 4">KACC 16571</strain>
    </source>
</reference>
<evidence type="ECO:0000256" key="1">
    <source>
        <dbReference type="ARBA" id="ARBA00006817"/>
    </source>
</evidence>
<dbReference type="SUPFAM" id="SSF55961">
    <property type="entry name" value="Bet v1-like"/>
    <property type="match status" value="1"/>
</dbReference>
<sequence length="140" mass="16127">METSNPATLRTTTTVNAPIEKVWELWTGPEHIKQWNNMSEDWHTSKVEIDLRPGGKFLFVMGLKDGSFSFDYTGTYDEVIPHELITCTLSDGRKNTTVFSSNNPVTISETFDPDNNEPIEMQQRFCQAVLDNFKRYAERE</sequence>
<protein>
    <submittedName>
        <fullName evidence="3">SRPBCC domain-containing protein</fullName>
    </submittedName>
</protein>
<proteinExistence type="inferred from homology"/>
<organism evidence="3 4">
    <name type="scientific">Mucilaginibacter jinjuensis</name>
    <dbReference type="NCBI Taxonomy" id="1176721"/>
    <lineage>
        <taxon>Bacteria</taxon>
        <taxon>Pseudomonadati</taxon>
        <taxon>Bacteroidota</taxon>
        <taxon>Sphingobacteriia</taxon>
        <taxon>Sphingobacteriales</taxon>
        <taxon>Sphingobacteriaceae</taxon>
        <taxon>Mucilaginibacter</taxon>
    </lineage>
</organism>
<dbReference type="Proteomes" id="UP001216139">
    <property type="component" value="Chromosome"/>
</dbReference>
<evidence type="ECO:0000259" key="2">
    <source>
        <dbReference type="Pfam" id="PF08327"/>
    </source>
</evidence>
<comment type="similarity">
    <text evidence="1">Belongs to the AHA1 family.</text>
</comment>
<dbReference type="Pfam" id="PF08327">
    <property type="entry name" value="AHSA1"/>
    <property type="match status" value="1"/>
</dbReference>